<evidence type="ECO:0000313" key="3">
    <source>
        <dbReference type="Proteomes" id="UP000054717"/>
    </source>
</evidence>
<dbReference type="SUPFAM" id="SSF82784">
    <property type="entry name" value="OsmC-like"/>
    <property type="match status" value="1"/>
</dbReference>
<dbReference type="STRING" id="326475.AWB66_03377"/>
<reference evidence="2" key="1">
    <citation type="submission" date="2016-01" db="EMBL/GenBank/DDBJ databases">
        <authorList>
            <person name="Peeters Charlotte."/>
        </authorList>
    </citation>
    <scope>NUCLEOTIDE SEQUENCE</scope>
    <source>
        <strain evidence="2">LMG 22936</strain>
    </source>
</reference>
<gene>
    <name evidence="2" type="ORF">AWB66_03377</name>
</gene>
<proteinExistence type="inferred from homology"/>
<comment type="similarity">
    <text evidence="1">Belongs to the OsmC/Ohr family.</text>
</comment>
<dbReference type="PANTHER" id="PTHR33797">
    <property type="entry name" value="ORGANIC HYDROPEROXIDE RESISTANCE PROTEIN-LIKE"/>
    <property type="match status" value="1"/>
</dbReference>
<dbReference type="AlphaFoldDB" id="A0A158IT68"/>
<comment type="caution">
    <text evidence="2">The sequence shown here is derived from an EMBL/GenBank/DDBJ whole genome shotgun (WGS) entry which is preliminary data.</text>
</comment>
<dbReference type="Proteomes" id="UP000054717">
    <property type="component" value="Unassembled WGS sequence"/>
</dbReference>
<dbReference type="EMBL" id="FCNZ02000012">
    <property type="protein sequence ID" value="SAL59824.1"/>
    <property type="molecule type" value="Genomic_DNA"/>
</dbReference>
<dbReference type="RefSeq" id="WP_087631323.1">
    <property type="nucleotide sequence ID" value="NZ_FCNZ02000012.1"/>
</dbReference>
<dbReference type="Gene3D" id="2.20.25.10">
    <property type="match status" value="1"/>
</dbReference>
<keyword evidence="3" id="KW-1185">Reference proteome</keyword>
<evidence type="ECO:0000256" key="1">
    <source>
        <dbReference type="ARBA" id="ARBA00007378"/>
    </source>
</evidence>
<accession>A0A158IT68</accession>
<dbReference type="Pfam" id="PF02566">
    <property type="entry name" value="OsmC"/>
    <property type="match status" value="1"/>
</dbReference>
<dbReference type="Gene3D" id="3.30.300.20">
    <property type="match status" value="1"/>
</dbReference>
<dbReference type="InterPro" id="IPR003718">
    <property type="entry name" value="OsmC/Ohr_fam"/>
</dbReference>
<dbReference type="GO" id="GO:0006979">
    <property type="term" value="P:response to oxidative stress"/>
    <property type="evidence" value="ECO:0007669"/>
    <property type="project" value="InterPro"/>
</dbReference>
<name>A0A158IT68_9BURK</name>
<organism evidence="2 3">
    <name type="scientific">Caballeronia telluris</name>
    <dbReference type="NCBI Taxonomy" id="326475"/>
    <lineage>
        <taxon>Bacteria</taxon>
        <taxon>Pseudomonadati</taxon>
        <taxon>Pseudomonadota</taxon>
        <taxon>Betaproteobacteria</taxon>
        <taxon>Burkholderiales</taxon>
        <taxon>Burkholderiaceae</taxon>
        <taxon>Caballeronia</taxon>
    </lineage>
</organism>
<dbReference type="InterPro" id="IPR019953">
    <property type="entry name" value="OHR"/>
</dbReference>
<dbReference type="InterPro" id="IPR015946">
    <property type="entry name" value="KH_dom-like_a/b"/>
</dbReference>
<dbReference type="InterPro" id="IPR036102">
    <property type="entry name" value="OsmC/Ohrsf"/>
</dbReference>
<evidence type="ECO:0000313" key="2">
    <source>
        <dbReference type="EMBL" id="SAL59824.1"/>
    </source>
</evidence>
<protein>
    <submittedName>
        <fullName evidence="2">Peroxiredoxin</fullName>
    </submittedName>
</protein>
<dbReference type="NCBIfam" id="TIGR03561">
    <property type="entry name" value="organ_hyd_perox"/>
    <property type="match status" value="1"/>
</dbReference>
<dbReference type="PANTHER" id="PTHR33797:SF2">
    <property type="entry name" value="ORGANIC HYDROPEROXIDE RESISTANCE PROTEIN-LIKE"/>
    <property type="match status" value="1"/>
</dbReference>
<sequence length="175" mass="18111">MKPLVPPPLTLLDKYYGPDFHGLYSTTVSVTGGDAGHGRASGVARSDDGNLDVNLRLPGALGGPGGGTNPEQLFAAGYAACFHGALSLLAARAGIPIPGAKVQASITFGRDPVDGLYTLTADVRIHLPGVERAIAEELVRHTERFCPYAKMARQGIVNVVSLAPPSNTADDGPNP</sequence>